<dbReference type="Pfam" id="PF19845">
    <property type="entry name" value="DUF6320"/>
    <property type="match status" value="1"/>
</dbReference>
<feature type="transmembrane region" description="Helical" evidence="1">
    <location>
        <begin position="51"/>
        <end position="69"/>
    </location>
</feature>
<feature type="transmembrane region" description="Helical" evidence="1">
    <location>
        <begin position="159"/>
        <end position="178"/>
    </location>
</feature>
<keyword evidence="1" id="KW-0812">Transmembrane</keyword>
<feature type="transmembrane region" description="Helical" evidence="1">
    <location>
        <begin position="107"/>
        <end position="126"/>
    </location>
</feature>
<reference evidence="3" key="1">
    <citation type="submission" date="2015-05" db="EMBL/GenBank/DDBJ databases">
        <authorList>
            <consortium name="Pathogen Informatics"/>
        </authorList>
    </citation>
    <scope>NUCLEOTIDE SEQUENCE [LARGE SCALE GENOMIC DNA]</scope>
    <source>
        <strain evidence="3">L1-83</strain>
    </source>
</reference>
<dbReference type="STRING" id="360807.ERS852392_02307"/>
<keyword evidence="1" id="KW-1133">Transmembrane helix</keyword>
<name>A0A0M6WFS8_9FIRM</name>
<dbReference type="EMBL" id="CVRS01000026">
    <property type="protein sequence ID" value="CRL33943.1"/>
    <property type="molecule type" value="Genomic_DNA"/>
</dbReference>
<evidence type="ECO:0000313" key="3">
    <source>
        <dbReference type="Proteomes" id="UP000049828"/>
    </source>
</evidence>
<keyword evidence="3" id="KW-1185">Reference proteome</keyword>
<dbReference type="InterPro" id="IPR046283">
    <property type="entry name" value="DUF6320"/>
</dbReference>
<dbReference type="OrthoDB" id="2164897at2"/>
<feature type="transmembrane region" description="Helical" evidence="1">
    <location>
        <begin position="184"/>
        <end position="206"/>
    </location>
</feature>
<dbReference type="AlphaFoldDB" id="A0A0M6WFS8"/>
<sequence length="221" mass="25413">MSRCRQCNIEVLDETERCPLCHSVLEPTIEVENMYPDVKIKTRRMMLLSRIYLFVAIVAEAVLVAVNHYGDFETAWSLVTGLIFFYGYLVVRFAILGKTGYIAKTIVLTLIAILILIAIDFVNGYRGWSVRYVFPAAIILVDIGILVLMCVNRRNWQSYIMWQIFMILCSFVPIILYLTGIIYVPYLALAALGTSVFLFLGTLIIGDRRARVELKRRFHIR</sequence>
<gene>
    <name evidence="2" type="ORF">RIL183_13661</name>
</gene>
<keyword evidence="1" id="KW-0472">Membrane</keyword>
<accession>A0A0M6WFS8</accession>
<dbReference type="Proteomes" id="UP000049828">
    <property type="component" value="Unassembled WGS sequence"/>
</dbReference>
<protein>
    <recommendedName>
        <fullName evidence="4">Zinc ribbon domain-containing protein</fullName>
    </recommendedName>
</protein>
<evidence type="ECO:0000313" key="2">
    <source>
        <dbReference type="EMBL" id="CRL33943.1"/>
    </source>
</evidence>
<feature type="transmembrane region" description="Helical" evidence="1">
    <location>
        <begin position="75"/>
        <end position="95"/>
    </location>
</feature>
<proteinExistence type="predicted"/>
<feature type="transmembrane region" description="Helical" evidence="1">
    <location>
        <begin position="132"/>
        <end position="152"/>
    </location>
</feature>
<evidence type="ECO:0008006" key="4">
    <source>
        <dbReference type="Google" id="ProtNLM"/>
    </source>
</evidence>
<dbReference type="RefSeq" id="WP_021923756.1">
    <property type="nucleotide sequence ID" value="NZ_CVRS01000026.1"/>
</dbReference>
<evidence type="ECO:0000256" key="1">
    <source>
        <dbReference type="SAM" id="Phobius"/>
    </source>
</evidence>
<organism evidence="2 3">
    <name type="scientific">Roseburia inulinivorans</name>
    <dbReference type="NCBI Taxonomy" id="360807"/>
    <lineage>
        <taxon>Bacteria</taxon>
        <taxon>Bacillati</taxon>
        <taxon>Bacillota</taxon>
        <taxon>Clostridia</taxon>
        <taxon>Lachnospirales</taxon>
        <taxon>Lachnospiraceae</taxon>
        <taxon>Roseburia</taxon>
    </lineage>
</organism>